<dbReference type="OrthoDB" id="5573651at2759"/>
<evidence type="ECO:0000256" key="6">
    <source>
        <dbReference type="ARBA" id="ARBA00023180"/>
    </source>
</evidence>
<reference evidence="14" key="1">
    <citation type="journal article" date="2012" name="G3 (Bethesda)">
        <title>Pichia sorbitophila, an interspecies yeast hybrid reveals early steps of genome resolution following polyploidization.</title>
        <authorList>
            <person name="Leh Louis V."/>
            <person name="Despons L."/>
            <person name="Friedrich A."/>
            <person name="Martin T."/>
            <person name="Durrens P."/>
            <person name="Casaregola S."/>
            <person name="Neuveglise C."/>
            <person name="Fairhead C."/>
            <person name="Marck C."/>
            <person name="Cruz J.A."/>
            <person name="Straub M.L."/>
            <person name="Kugler V."/>
            <person name="Sacerdot C."/>
            <person name="Uzunov Z."/>
            <person name="Thierry A."/>
            <person name="Weiss S."/>
            <person name="Bleykasten C."/>
            <person name="De Montigny J."/>
            <person name="Jacques N."/>
            <person name="Jung P."/>
            <person name="Lemaire M."/>
            <person name="Mallet S."/>
            <person name="Morel G."/>
            <person name="Richard G.F."/>
            <person name="Sarkar A."/>
            <person name="Savel G."/>
            <person name="Schacherer J."/>
            <person name="Seret M.L."/>
            <person name="Talla E."/>
            <person name="Samson G."/>
            <person name="Jubin C."/>
            <person name="Poulain J."/>
            <person name="Vacherie B."/>
            <person name="Barbe V."/>
            <person name="Pelletier E."/>
            <person name="Sherman D.J."/>
            <person name="Westhof E."/>
            <person name="Weissenbach J."/>
            <person name="Baret P.V."/>
            <person name="Wincker P."/>
            <person name="Gaillardin C."/>
            <person name="Dujon B."/>
            <person name="Souciet J.L."/>
        </authorList>
    </citation>
    <scope>NUCLEOTIDE SEQUENCE [LARGE SCALE GENOMIC DNA]</scope>
    <source>
        <strain evidence="14">CBS 270.75 / DBVPG 7215 / KCTC 17166 / NRRL Y-17582</strain>
    </source>
</reference>
<dbReference type="STRING" id="931890.G8JPI4"/>
<protein>
    <recommendedName>
        <fullName evidence="9">Maintenance of telomere capping protein 6</fullName>
    </recommendedName>
</protein>
<dbReference type="HOGENOM" id="CLU_033723_0_0_1"/>
<organism evidence="13 14">
    <name type="scientific">Eremothecium cymbalariae (strain CBS 270.75 / DBVPG 7215 / KCTC 17166 / NRRL Y-17582)</name>
    <name type="common">Yeast</name>
    <dbReference type="NCBI Taxonomy" id="931890"/>
    <lineage>
        <taxon>Eukaryota</taxon>
        <taxon>Fungi</taxon>
        <taxon>Dikarya</taxon>
        <taxon>Ascomycota</taxon>
        <taxon>Saccharomycotina</taxon>
        <taxon>Saccharomycetes</taxon>
        <taxon>Saccharomycetales</taxon>
        <taxon>Saccharomycetaceae</taxon>
        <taxon>Eremothecium</taxon>
    </lineage>
</organism>
<dbReference type="GeneID" id="11470488"/>
<feature type="transmembrane region" description="Helical" evidence="10">
    <location>
        <begin position="444"/>
        <end position="465"/>
    </location>
</feature>
<keyword evidence="2 10" id="KW-0812">Transmembrane</keyword>
<dbReference type="RefSeq" id="XP_003644650.1">
    <property type="nucleotide sequence ID" value="XM_003644602.1"/>
</dbReference>
<dbReference type="AlphaFoldDB" id="G8JPI4"/>
<evidence type="ECO:0000313" key="14">
    <source>
        <dbReference type="Proteomes" id="UP000006790"/>
    </source>
</evidence>
<dbReference type="Proteomes" id="UP000006790">
    <property type="component" value="Chromosome 2"/>
</dbReference>
<accession>G8JPI4</accession>
<evidence type="ECO:0000256" key="4">
    <source>
        <dbReference type="ARBA" id="ARBA00022989"/>
    </source>
</evidence>
<dbReference type="GO" id="GO:0071464">
    <property type="term" value="P:cellular response to hydrostatic pressure"/>
    <property type="evidence" value="ECO:0007669"/>
    <property type="project" value="EnsemblFungi"/>
</dbReference>
<evidence type="ECO:0000256" key="8">
    <source>
        <dbReference type="ARBA" id="ARBA00038159"/>
    </source>
</evidence>
<dbReference type="InterPro" id="IPR051008">
    <property type="entry name" value="Telomere_Capping_Maintenance"/>
</dbReference>
<name>G8JPI4_ERECY</name>
<keyword evidence="14" id="KW-1185">Reference proteome</keyword>
<evidence type="ECO:0000256" key="1">
    <source>
        <dbReference type="ARBA" id="ARBA00004479"/>
    </source>
</evidence>
<evidence type="ECO:0000256" key="2">
    <source>
        <dbReference type="ARBA" id="ARBA00022692"/>
    </source>
</evidence>
<keyword evidence="3 11" id="KW-0732">Signal</keyword>
<feature type="domain" description="MTC6 partial TIM-barrel" evidence="12">
    <location>
        <begin position="25"/>
        <end position="291"/>
    </location>
</feature>
<keyword evidence="5 10" id="KW-0472">Membrane</keyword>
<keyword evidence="6" id="KW-0325">Glycoprotein</keyword>
<dbReference type="eggNOG" id="ENOG502QVFP">
    <property type="taxonomic scope" value="Eukaryota"/>
</dbReference>
<keyword evidence="4 10" id="KW-1133">Transmembrane helix</keyword>
<dbReference type="PANTHER" id="PTHR35518">
    <property type="entry name" value="MAINTENANCE OF TELOMOERE CAPPING"/>
    <property type="match status" value="1"/>
</dbReference>
<evidence type="ECO:0000256" key="11">
    <source>
        <dbReference type="SAM" id="SignalP"/>
    </source>
</evidence>
<dbReference type="Pfam" id="PF25506">
    <property type="entry name" value="TIM-barrel_MTC6"/>
    <property type="match status" value="1"/>
</dbReference>
<dbReference type="FunCoup" id="G8JPI4">
    <property type="interactions" value="18"/>
</dbReference>
<evidence type="ECO:0000313" key="13">
    <source>
        <dbReference type="EMBL" id="AET37833.1"/>
    </source>
</evidence>
<comment type="subcellular location">
    <subcellularLocation>
        <location evidence="1">Membrane</location>
        <topology evidence="1">Single-pass type I membrane protein</topology>
    </subcellularLocation>
</comment>
<dbReference type="OMA" id="EVANCHE"/>
<sequence>MQWSIVVWIWCLRLPFVRCIDNWVSMSAETSGALWLQRDIMGNVSIDQVPLVGVDIKKVISVYGEDQRTALLTLSKLLEVGVQALVVNVEYDNDVGRWLIEDCKLSFSDIIGLLHNHILQTEQNMYASQLVLLLKISGLANTTMDFQSLADDLRQSYPYIYSKPNGDTKNKLLSEADSNLEWPTLNDFFYNDQKRLVIAFLDDKSYGDVPGVFESSILHLVTDNSTITCPIGNLDDIIEQTNQSWRFLYSEFQPEHIQHFIRCGYSPIIANNYDLSNISGIVPLIQSAISWPWSDELSIASDNSKSISKSLTDRCASFSYNASTQAGYWKLSNCYERLKVICSSKDQPHMWHLNDSFNQLEASENTYFSSFDSAVCPENYQVGLPKTPMERISLQKYLADVGSPDADFWIDLNSISVKNCWVTGGPLARCAYVTFIPTRSFSRMFYPACVVLLIITLIIILLDLVRIPIQDNRKGWKRIVNTYAKSEIEGVPS</sequence>
<evidence type="ECO:0000259" key="12">
    <source>
        <dbReference type="Pfam" id="PF25506"/>
    </source>
</evidence>
<evidence type="ECO:0000256" key="5">
    <source>
        <dbReference type="ARBA" id="ARBA00023136"/>
    </source>
</evidence>
<dbReference type="KEGG" id="erc:Ecym_2077"/>
<comment type="function">
    <text evidence="7">May be involved in telomere capping.</text>
</comment>
<dbReference type="PANTHER" id="PTHR35518:SF2">
    <property type="entry name" value="MAINTENANCE OF TELOMERE CAPPING PROTEIN 6"/>
    <property type="match status" value="1"/>
</dbReference>
<feature type="signal peptide" evidence="11">
    <location>
        <begin position="1"/>
        <end position="19"/>
    </location>
</feature>
<dbReference type="InParanoid" id="G8JPI4"/>
<evidence type="ECO:0000256" key="7">
    <source>
        <dbReference type="ARBA" id="ARBA00037703"/>
    </source>
</evidence>
<evidence type="ECO:0000256" key="9">
    <source>
        <dbReference type="ARBA" id="ARBA00039865"/>
    </source>
</evidence>
<evidence type="ECO:0000256" key="3">
    <source>
        <dbReference type="ARBA" id="ARBA00022729"/>
    </source>
</evidence>
<evidence type="ECO:0000256" key="10">
    <source>
        <dbReference type="SAM" id="Phobius"/>
    </source>
</evidence>
<dbReference type="EMBL" id="CP002498">
    <property type="protein sequence ID" value="AET37833.1"/>
    <property type="molecule type" value="Genomic_DNA"/>
</dbReference>
<comment type="similarity">
    <text evidence="8">Belongs to the MTC6 family.</text>
</comment>
<feature type="chain" id="PRO_5003510526" description="Maintenance of telomere capping protein 6" evidence="11">
    <location>
        <begin position="20"/>
        <end position="493"/>
    </location>
</feature>
<dbReference type="GO" id="GO:0005789">
    <property type="term" value="C:endoplasmic reticulum membrane"/>
    <property type="evidence" value="ECO:0007669"/>
    <property type="project" value="EnsemblFungi"/>
</dbReference>
<proteinExistence type="inferred from homology"/>
<gene>
    <name evidence="13" type="ordered locus">Ecym_2077</name>
</gene>
<dbReference type="InterPro" id="IPR057530">
    <property type="entry name" value="TIM-barrel_MTC6"/>
</dbReference>